<comment type="caution">
    <text evidence="1">The sequence shown here is derived from an EMBL/GenBank/DDBJ whole genome shotgun (WGS) entry which is preliminary data.</text>
</comment>
<dbReference type="Proteomes" id="UP001500653">
    <property type="component" value="Unassembled WGS sequence"/>
</dbReference>
<gene>
    <name evidence="1" type="ORF">GCM10009676_28660</name>
</gene>
<proteinExistence type="predicted"/>
<reference evidence="2" key="1">
    <citation type="journal article" date="2019" name="Int. J. Syst. Evol. Microbiol.">
        <title>The Global Catalogue of Microorganisms (GCM) 10K type strain sequencing project: providing services to taxonomists for standard genome sequencing and annotation.</title>
        <authorList>
            <consortium name="The Broad Institute Genomics Platform"/>
            <consortium name="The Broad Institute Genome Sequencing Center for Infectious Disease"/>
            <person name="Wu L."/>
            <person name="Ma J."/>
        </authorList>
    </citation>
    <scope>NUCLEOTIDE SEQUENCE [LARGE SCALE GENOMIC DNA]</scope>
    <source>
        <strain evidence="2">JCM 13023</strain>
    </source>
</reference>
<evidence type="ECO:0000313" key="1">
    <source>
        <dbReference type="EMBL" id="GAA1241767.1"/>
    </source>
</evidence>
<dbReference type="EMBL" id="BAAALN010000007">
    <property type="protein sequence ID" value="GAA1241767.1"/>
    <property type="molecule type" value="Genomic_DNA"/>
</dbReference>
<evidence type="ECO:0000313" key="2">
    <source>
        <dbReference type="Proteomes" id="UP001500653"/>
    </source>
</evidence>
<keyword evidence="2" id="KW-1185">Reference proteome</keyword>
<dbReference type="RefSeq" id="WP_253864434.1">
    <property type="nucleotide sequence ID" value="NZ_BAAALN010000007.1"/>
</dbReference>
<accession>A0ABP4GXL7</accession>
<sequence>MSGFANQDKAALQELTCEDAERPVTTAIRQAHETTGARLTGRLAVRDGSATASGRLTMRGDHIDVEAGLESRGGSWCWQSLTVPGLELGSLRPTG</sequence>
<name>A0ABP4GXL7_9PSEU</name>
<organism evidence="1 2">
    <name type="scientific">Prauserella halophila</name>
    <dbReference type="NCBI Taxonomy" id="185641"/>
    <lineage>
        <taxon>Bacteria</taxon>
        <taxon>Bacillati</taxon>
        <taxon>Actinomycetota</taxon>
        <taxon>Actinomycetes</taxon>
        <taxon>Pseudonocardiales</taxon>
        <taxon>Pseudonocardiaceae</taxon>
        <taxon>Prauserella</taxon>
    </lineage>
</organism>
<protein>
    <submittedName>
        <fullName evidence="1">Uncharacterized protein</fullName>
    </submittedName>
</protein>